<evidence type="ECO:0000313" key="2">
    <source>
        <dbReference type="EMBL" id="MPN24342.1"/>
    </source>
</evidence>
<feature type="compositionally biased region" description="Basic and acidic residues" evidence="1">
    <location>
        <begin position="122"/>
        <end position="143"/>
    </location>
</feature>
<gene>
    <name evidence="2" type="ORF">SDC9_171740</name>
</gene>
<organism evidence="2">
    <name type="scientific">bioreactor metagenome</name>
    <dbReference type="NCBI Taxonomy" id="1076179"/>
    <lineage>
        <taxon>unclassified sequences</taxon>
        <taxon>metagenomes</taxon>
        <taxon>ecological metagenomes</taxon>
    </lineage>
</organism>
<accession>A0A645GEA1</accession>
<sequence length="191" mass="21366">MRYGDKEKDQRISGPVRPAVAHPGHARAQQHRPHGGDCVFGAGEPSPQMGRHQVSDPGGFDVQLNRRRQRHHHNAADKHPQQRQVPVGTPAGQQHHSGSARRQYAEGQCQRQRPEIGFAPLLEDHAHELDQRRSGPERSEHRQMPVRAAQTAHDRGVQSAESGLLSGKKQIDDSELQSCETQLLFDRALVR</sequence>
<dbReference type="AlphaFoldDB" id="A0A645GEA1"/>
<reference evidence="2" key="1">
    <citation type="submission" date="2019-08" db="EMBL/GenBank/DDBJ databases">
        <authorList>
            <person name="Kucharzyk K."/>
            <person name="Murdoch R.W."/>
            <person name="Higgins S."/>
            <person name="Loffler F."/>
        </authorList>
    </citation>
    <scope>NUCLEOTIDE SEQUENCE</scope>
</reference>
<feature type="compositionally biased region" description="Basic residues" evidence="1">
    <location>
        <begin position="24"/>
        <end position="33"/>
    </location>
</feature>
<dbReference type="EMBL" id="VSSQ01073165">
    <property type="protein sequence ID" value="MPN24342.1"/>
    <property type="molecule type" value="Genomic_DNA"/>
</dbReference>
<feature type="region of interest" description="Disordered" evidence="1">
    <location>
        <begin position="1"/>
        <end position="177"/>
    </location>
</feature>
<comment type="caution">
    <text evidence="2">The sequence shown here is derived from an EMBL/GenBank/DDBJ whole genome shotgun (WGS) entry which is preliminary data.</text>
</comment>
<feature type="compositionally biased region" description="Basic and acidic residues" evidence="1">
    <location>
        <begin position="1"/>
        <end position="11"/>
    </location>
</feature>
<proteinExistence type="predicted"/>
<name>A0A645GEA1_9ZZZZ</name>
<evidence type="ECO:0000256" key="1">
    <source>
        <dbReference type="SAM" id="MobiDB-lite"/>
    </source>
</evidence>
<protein>
    <submittedName>
        <fullName evidence="2">Uncharacterized protein</fullName>
    </submittedName>
</protein>